<keyword evidence="2" id="KW-1185">Reference proteome</keyword>
<dbReference type="Proteomes" id="UP000831701">
    <property type="component" value="Chromosome 17"/>
</dbReference>
<name>A0ACB8VVX1_9TELE</name>
<organism evidence="1 2">
    <name type="scientific">Scortum barcoo</name>
    <name type="common">barcoo grunter</name>
    <dbReference type="NCBI Taxonomy" id="214431"/>
    <lineage>
        <taxon>Eukaryota</taxon>
        <taxon>Metazoa</taxon>
        <taxon>Chordata</taxon>
        <taxon>Craniata</taxon>
        <taxon>Vertebrata</taxon>
        <taxon>Euteleostomi</taxon>
        <taxon>Actinopterygii</taxon>
        <taxon>Neopterygii</taxon>
        <taxon>Teleostei</taxon>
        <taxon>Neoteleostei</taxon>
        <taxon>Acanthomorphata</taxon>
        <taxon>Eupercaria</taxon>
        <taxon>Centrarchiformes</taxon>
        <taxon>Terapontoidei</taxon>
        <taxon>Terapontidae</taxon>
        <taxon>Scortum</taxon>
    </lineage>
</organism>
<comment type="caution">
    <text evidence="1">The sequence shown here is derived from an EMBL/GenBank/DDBJ whole genome shotgun (WGS) entry which is preliminary data.</text>
</comment>
<gene>
    <name evidence="1" type="ORF">L3Q82_013805</name>
</gene>
<proteinExistence type="predicted"/>
<accession>A0ACB8VVX1</accession>
<sequence>MLISPGPDVLLLVLRADEFSELDKNILTAFQKTFENAKKHTIVLFTHGGQRDIKGLIKSHCALGEFLNSCEGYHVFNDKFDKTDKNGPEVTELLNKIINLVEKNESSPYTNKMFEGAAKVFAEAMKQARSRDEDIATSSNSSERCLLMTRKSIRSRNKAGDGPEQVGDDWRGSWQLGKTASGAVSVAGPTCTFELKIVLLGKVKAGKTSVMKTLLSSSIQNKTFEDKWTENCEREEVTIGSQKLVIVDTPGLCSAERDNNEIVKEIKKSISHAAPGPHVFLLVLKLGRFTVEEKVMVTTIKQIFGEDVTKHILVLFTHGGDLDPGQTIEDFIKGNDDLSKFVAECQWRHHVIENTDHSRSQRFKLLEKINTMVLENGGSYYKNCKTVLKKKIAVAIGGSAVAGATLGGAIGPNAGNAIGTAVGATTGALAGGPSRNPPTA</sequence>
<evidence type="ECO:0000313" key="1">
    <source>
        <dbReference type="EMBL" id="KAI3359704.1"/>
    </source>
</evidence>
<reference evidence="1" key="1">
    <citation type="submission" date="2022-04" db="EMBL/GenBank/DDBJ databases">
        <title>Jade perch genome.</title>
        <authorList>
            <person name="Chao B."/>
        </authorList>
    </citation>
    <scope>NUCLEOTIDE SEQUENCE</scope>
    <source>
        <strain evidence="1">CB-2022</strain>
    </source>
</reference>
<dbReference type="EMBL" id="CM041547">
    <property type="protein sequence ID" value="KAI3359704.1"/>
    <property type="molecule type" value="Genomic_DNA"/>
</dbReference>
<protein>
    <submittedName>
        <fullName evidence="1">Uncharacterized protein</fullName>
    </submittedName>
</protein>
<evidence type="ECO:0000313" key="2">
    <source>
        <dbReference type="Proteomes" id="UP000831701"/>
    </source>
</evidence>